<evidence type="ECO:0000313" key="4">
    <source>
        <dbReference type="Proteomes" id="UP001280581"/>
    </source>
</evidence>
<reference evidence="3 4" key="1">
    <citation type="submission" date="2021-02" db="EMBL/GenBank/DDBJ databases">
        <title>Genome assembly of Pseudopithomyces chartarum.</title>
        <authorList>
            <person name="Jauregui R."/>
            <person name="Singh J."/>
            <person name="Voisey C."/>
        </authorList>
    </citation>
    <scope>NUCLEOTIDE SEQUENCE [LARGE SCALE GENOMIC DNA]</scope>
    <source>
        <strain evidence="3 4">AGR01</strain>
    </source>
</reference>
<dbReference type="AlphaFoldDB" id="A0AAN6RLX1"/>
<protein>
    <recommendedName>
        <fullName evidence="2">Heterokaryon incompatibility domain-containing protein</fullName>
    </recommendedName>
</protein>
<proteinExistence type="predicted"/>
<evidence type="ECO:0000313" key="3">
    <source>
        <dbReference type="EMBL" id="KAK3215214.1"/>
    </source>
</evidence>
<dbReference type="PANTHER" id="PTHR33112:SF16">
    <property type="entry name" value="HETEROKARYON INCOMPATIBILITY DOMAIN-CONTAINING PROTEIN"/>
    <property type="match status" value="1"/>
</dbReference>
<dbReference type="EMBL" id="WVTA01000003">
    <property type="protein sequence ID" value="KAK3215214.1"/>
    <property type="molecule type" value="Genomic_DNA"/>
</dbReference>
<gene>
    <name evidence="3" type="ORF">GRF29_19g2569612</name>
</gene>
<dbReference type="Pfam" id="PF06985">
    <property type="entry name" value="HET"/>
    <property type="match status" value="1"/>
</dbReference>
<dbReference type="InterPro" id="IPR010730">
    <property type="entry name" value="HET"/>
</dbReference>
<keyword evidence="4" id="KW-1185">Reference proteome</keyword>
<organism evidence="3 4">
    <name type="scientific">Pseudopithomyces chartarum</name>
    <dbReference type="NCBI Taxonomy" id="1892770"/>
    <lineage>
        <taxon>Eukaryota</taxon>
        <taxon>Fungi</taxon>
        <taxon>Dikarya</taxon>
        <taxon>Ascomycota</taxon>
        <taxon>Pezizomycotina</taxon>
        <taxon>Dothideomycetes</taxon>
        <taxon>Pleosporomycetidae</taxon>
        <taxon>Pleosporales</taxon>
        <taxon>Massarineae</taxon>
        <taxon>Didymosphaeriaceae</taxon>
        <taxon>Pseudopithomyces</taxon>
    </lineage>
</organism>
<dbReference type="Proteomes" id="UP001280581">
    <property type="component" value="Unassembled WGS sequence"/>
</dbReference>
<evidence type="ECO:0000256" key="1">
    <source>
        <dbReference type="SAM" id="MobiDB-lite"/>
    </source>
</evidence>
<accession>A0AAN6RLX1</accession>
<name>A0AAN6RLX1_9PLEO</name>
<comment type="caution">
    <text evidence="3">The sequence shown here is derived from an EMBL/GenBank/DDBJ whole genome shotgun (WGS) entry which is preliminary data.</text>
</comment>
<feature type="domain" description="Heterokaryon incompatibility" evidence="2">
    <location>
        <begin position="293"/>
        <end position="442"/>
    </location>
</feature>
<sequence length="772" mass="86752">MITGRDSDPDIPARQVFCERTPAWLCPFLGVWGPTPCAYAEPSPPLAQKTVLRLRDDITRLKMPFLRNLLPRHADGEGWLSPKSPRSPRSPKSPKSPKPLTYTAKNTEELDQCLGCNNVEYLIAENAAGGKKDEGRVSSVLLHNSFDELERCASKCQICRVYRQSLLLNEVTFEGVRELRKTNGQVNVLWQEKTAQDGHHRAFLSVEVKDRPGHAGVVNCNSRNEIEHLALRPYSHDPTVIDQAKQWLHTCLEAHVGQCDNLKFSSENPELLIEIQSPDYIRLRDSLPIGTPYVALSYCWGNREIMSADENAEVERGKTFTTNVGPRHKSFAIKDLPTTVRDALQIVYSVGLRYAWIDTLCVLQDAPTGVATMHKVYANALFTLCSCATTRATQKLLDRRYAWSEGTEPCCLGGQWLTTSDMSLNELRLTSPLAYRAWTLQEERLSPRMLYVTSSRMYWSCAACDEMELKPIYGQKMKKLQRPVYASSDRNLEMPMAQEFLMACRAGGGNLHPFWADTVKSYASRDMTNLSDRLQALSGLAAKYLSADRTDEYLAGIWANNLAEGLLWKVTGAVYPKTEKEDIATAKWPSWSWATLPVQTVIDANVNSAPAASFQRIPDDTNRSAGGATSVEEAIEQGQEVKQICVYGRVRNLWKPDSRRIDWGSVSKFVNEEEKFTFAALPEQDAHAIQQNSGRILVYEDRKKEVISQLDFGRDISRVQSNEVDLLALEVGETAMVLVEQCGQGIYRRVGAAWDVRKDFFTGADGAVLYLR</sequence>
<evidence type="ECO:0000259" key="2">
    <source>
        <dbReference type="Pfam" id="PF06985"/>
    </source>
</evidence>
<dbReference type="PANTHER" id="PTHR33112">
    <property type="entry name" value="DOMAIN PROTEIN, PUTATIVE-RELATED"/>
    <property type="match status" value="1"/>
</dbReference>
<feature type="region of interest" description="Disordered" evidence="1">
    <location>
        <begin position="77"/>
        <end position="104"/>
    </location>
</feature>